<proteinExistence type="predicted"/>
<sequence length="97" mass="11567">MIQIDYLISVTSLPYDLQKAAEDPDSDLYSTYMIYQRLVNSSLLWRVWYIDEHGQHWLEVNFVNDDGEAEFHTIVVDEGTYERVEHENYHVLTQLIQ</sequence>
<organism evidence="1 2">
    <name type="scientific">Fluctibacter corallii</name>
    <dbReference type="NCBI Taxonomy" id="2984329"/>
    <lineage>
        <taxon>Bacteria</taxon>
        <taxon>Pseudomonadati</taxon>
        <taxon>Pseudomonadota</taxon>
        <taxon>Gammaproteobacteria</taxon>
        <taxon>Alteromonadales</taxon>
        <taxon>Alteromonadaceae</taxon>
        <taxon>Fluctibacter</taxon>
    </lineage>
</organism>
<reference evidence="1 2" key="1">
    <citation type="submission" date="2022-10" db="EMBL/GenBank/DDBJ databases">
        <title>Aestuariibacter sp. AA17 isolated from Montipora capitata coral fragment.</title>
        <authorList>
            <person name="Emsley S.A."/>
            <person name="Pfannmuller K.M."/>
            <person name="Loughran R.M."/>
            <person name="Shlafstein M."/>
            <person name="Papke E."/>
            <person name="Saw J.H."/>
            <person name="Ushijima B."/>
            <person name="Videau P."/>
        </authorList>
    </citation>
    <scope>NUCLEOTIDE SEQUENCE [LARGE SCALE GENOMIC DNA]</scope>
    <source>
        <strain evidence="1 2">AA17</strain>
    </source>
</reference>
<evidence type="ECO:0000313" key="1">
    <source>
        <dbReference type="EMBL" id="MCV2885606.1"/>
    </source>
</evidence>
<evidence type="ECO:0000313" key="2">
    <source>
        <dbReference type="Proteomes" id="UP001652504"/>
    </source>
</evidence>
<dbReference type="EMBL" id="JAOWKX010000006">
    <property type="protein sequence ID" value="MCV2885606.1"/>
    <property type="molecule type" value="Genomic_DNA"/>
</dbReference>
<dbReference type="RefSeq" id="WP_263712889.1">
    <property type="nucleotide sequence ID" value="NZ_JAOWKX010000006.1"/>
</dbReference>
<protein>
    <submittedName>
        <fullName evidence="1">Uncharacterized protein</fullName>
    </submittedName>
</protein>
<keyword evidence="2" id="KW-1185">Reference proteome</keyword>
<gene>
    <name evidence="1" type="ORF">OE749_12975</name>
</gene>
<comment type="caution">
    <text evidence="1">The sequence shown here is derived from an EMBL/GenBank/DDBJ whole genome shotgun (WGS) entry which is preliminary data.</text>
</comment>
<accession>A0ABT3AAA4</accession>
<name>A0ABT3AAA4_9ALTE</name>
<dbReference type="Proteomes" id="UP001652504">
    <property type="component" value="Unassembled WGS sequence"/>
</dbReference>